<dbReference type="CDD" id="cd14066">
    <property type="entry name" value="STKc_IRAK"/>
    <property type="match status" value="1"/>
</dbReference>
<dbReference type="InterPro" id="IPR050994">
    <property type="entry name" value="At_inactive_RLKs"/>
</dbReference>
<keyword evidence="15" id="KW-0808">Transferase</keyword>
<dbReference type="Pfam" id="PF23598">
    <property type="entry name" value="LRR_14"/>
    <property type="match status" value="1"/>
</dbReference>
<dbReference type="InterPro" id="IPR055414">
    <property type="entry name" value="LRR_R13L4/SHOC2-like"/>
</dbReference>
<keyword evidence="8 12" id="KW-1133">Transmembrane helix</keyword>
<dbReference type="Pfam" id="PF00069">
    <property type="entry name" value="Pkinase"/>
    <property type="match status" value="1"/>
</dbReference>
<evidence type="ECO:0000256" key="1">
    <source>
        <dbReference type="ARBA" id="ARBA00004479"/>
    </source>
</evidence>
<dbReference type="FunFam" id="3.80.10.10:FF:000095">
    <property type="entry name" value="LRR receptor-like serine/threonine-protein kinase GSO1"/>
    <property type="match status" value="2"/>
</dbReference>
<dbReference type="SUPFAM" id="SSF56112">
    <property type="entry name" value="Protein kinase-like (PK-like)"/>
    <property type="match status" value="1"/>
</dbReference>
<dbReference type="Proteomes" id="UP001140949">
    <property type="component" value="Unassembled WGS sequence"/>
</dbReference>
<dbReference type="PANTHER" id="PTHR48010:SF44">
    <property type="entry name" value="F16P17.10 PROTEIN"/>
    <property type="match status" value="1"/>
</dbReference>
<gene>
    <name evidence="15" type="ORF">M6B38_139650</name>
</gene>
<dbReference type="SMART" id="SM00369">
    <property type="entry name" value="LRR_TYP"/>
    <property type="match status" value="4"/>
</dbReference>
<dbReference type="InterPro" id="IPR003591">
    <property type="entry name" value="Leu-rich_rpt_typical-subtyp"/>
</dbReference>
<dbReference type="Gene3D" id="3.30.200.20">
    <property type="entry name" value="Phosphorylase Kinase, domain 1"/>
    <property type="match status" value="1"/>
</dbReference>
<dbReference type="InterPro" id="IPR000719">
    <property type="entry name" value="Prot_kinase_dom"/>
</dbReference>
<keyword evidence="4 13" id="KW-0732">Signal</keyword>
<evidence type="ECO:0000256" key="9">
    <source>
        <dbReference type="ARBA" id="ARBA00023136"/>
    </source>
</evidence>
<evidence type="ECO:0000256" key="2">
    <source>
        <dbReference type="ARBA" id="ARBA00022614"/>
    </source>
</evidence>
<evidence type="ECO:0000256" key="12">
    <source>
        <dbReference type="SAM" id="Phobius"/>
    </source>
</evidence>
<dbReference type="SUPFAM" id="SSF52075">
    <property type="entry name" value="Outer arm dynein light chain 1"/>
    <property type="match status" value="1"/>
</dbReference>
<keyword evidence="11" id="KW-0325">Glycoprotein</keyword>
<reference evidence="15" key="2">
    <citation type="submission" date="2023-04" db="EMBL/GenBank/DDBJ databases">
        <authorList>
            <person name="Bruccoleri R.E."/>
            <person name="Oakeley E.J."/>
            <person name="Faust A.-M."/>
            <person name="Dessus-Babus S."/>
            <person name="Altorfer M."/>
            <person name="Burckhardt D."/>
            <person name="Oertli M."/>
            <person name="Naumann U."/>
            <person name="Petersen F."/>
            <person name="Wong J."/>
        </authorList>
    </citation>
    <scope>NUCLEOTIDE SEQUENCE</scope>
    <source>
        <strain evidence="15">GSM-AAB239-AS_SAM_17_03QT</strain>
        <tissue evidence="15">Leaf</tissue>
    </source>
</reference>
<dbReference type="PANTHER" id="PTHR48010">
    <property type="entry name" value="OS05G0588300 PROTEIN"/>
    <property type="match status" value="1"/>
</dbReference>
<dbReference type="PROSITE" id="PS50011">
    <property type="entry name" value="PROTEIN_KINASE_DOM"/>
    <property type="match status" value="1"/>
</dbReference>
<dbReference type="AlphaFoldDB" id="A0AAX6FCB3"/>
<evidence type="ECO:0000256" key="4">
    <source>
        <dbReference type="ARBA" id="ARBA00022729"/>
    </source>
</evidence>
<dbReference type="Pfam" id="PF00560">
    <property type="entry name" value="LRR_1"/>
    <property type="match status" value="1"/>
</dbReference>
<dbReference type="SUPFAM" id="SSF52058">
    <property type="entry name" value="L domain-like"/>
    <property type="match status" value="1"/>
</dbReference>
<dbReference type="GO" id="GO:0005524">
    <property type="term" value="F:ATP binding"/>
    <property type="evidence" value="ECO:0007669"/>
    <property type="project" value="UniProtKB-KW"/>
</dbReference>
<dbReference type="Pfam" id="PF08263">
    <property type="entry name" value="LRRNT_2"/>
    <property type="match status" value="1"/>
</dbReference>
<dbReference type="Gene3D" id="1.10.510.10">
    <property type="entry name" value="Transferase(Phosphotransferase) domain 1"/>
    <property type="match status" value="1"/>
</dbReference>
<evidence type="ECO:0000256" key="10">
    <source>
        <dbReference type="ARBA" id="ARBA00023170"/>
    </source>
</evidence>
<dbReference type="GO" id="GO:0016020">
    <property type="term" value="C:membrane"/>
    <property type="evidence" value="ECO:0007669"/>
    <property type="project" value="UniProtKB-SubCell"/>
</dbReference>
<dbReference type="InterPro" id="IPR001611">
    <property type="entry name" value="Leu-rich_rpt"/>
</dbReference>
<feature type="signal peptide" evidence="13">
    <location>
        <begin position="1"/>
        <end position="23"/>
    </location>
</feature>
<keyword evidence="2" id="KW-0433">Leucine-rich repeat</keyword>
<dbReference type="InterPro" id="IPR032675">
    <property type="entry name" value="LRR_dom_sf"/>
</dbReference>
<dbReference type="InterPro" id="IPR011009">
    <property type="entry name" value="Kinase-like_dom_sf"/>
</dbReference>
<feature type="domain" description="Protein kinase" evidence="14">
    <location>
        <begin position="602"/>
        <end position="888"/>
    </location>
</feature>
<comment type="caution">
    <text evidence="15">The sequence shown here is derived from an EMBL/GenBank/DDBJ whole genome shotgun (WGS) entry which is preliminary data.</text>
</comment>
<reference evidence="15" key="1">
    <citation type="journal article" date="2023" name="GigaByte">
        <title>Genome assembly of the bearded iris, Iris pallida Lam.</title>
        <authorList>
            <person name="Bruccoleri R.E."/>
            <person name="Oakeley E.J."/>
            <person name="Faust A.M.E."/>
            <person name="Altorfer M."/>
            <person name="Dessus-Babus S."/>
            <person name="Burckhardt D."/>
            <person name="Oertli M."/>
            <person name="Naumann U."/>
            <person name="Petersen F."/>
            <person name="Wong J."/>
        </authorList>
    </citation>
    <scope>NUCLEOTIDE SEQUENCE</scope>
    <source>
        <strain evidence="15">GSM-AAB239-AS_SAM_17_03QT</strain>
    </source>
</reference>
<feature type="chain" id="PRO_5043746879" evidence="13">
    <location>
        <begin position="24"/>
        <end position="892"/>
    </location>
</feature>
<keyword evidence="7" id="KW-0067">ATP-binding</keyword>
<proteinExistence type="predicted"/>
<keyword evidence="15" id="KW-0418">Kinase</keyword>
<dbReference type="FunFam" id="1.10.510.10:FF:000267">
    <property type="entry name" value="probable LRR receptor-like serine/threonine-protein kinase IRK"/>
    <property type="match status" value="1"/>
</dbReference>
<evidence type="ECO:0000256" key="6">
    <source>
        <dbReference type="ARBA" id="ARBA00022741"/>
    </source>
</evidence>
<evidence type="ECO:0000256" key="11">
    <source>
        <dbReference type="ARBA" id="ARBA00023180"/>
    </source>
</evidence>
<evidence type="ECO:0000259" key="14">
    <source>
        <dbReference type="PROSITE" id="PS50011"/>
    </source>
</evidence>
<evidence type="ECO:0000256" key="7">
    <source>
        <dbReference type="ARBA" id="ARBA00022840"/>
    </source>
</evidence>
<accession>A0AAX6FCB3</accession>
<protein>
    <submittedName>
        <fullName evidence="15">LRR receptor-like serine/threonine-protein kinase</fullName>
    </submittedName>
</protein>
<feature type="transmembrane region" description="Helical" evidence="12">
    <location>
        <begin position="522"/>
        <end position="542"/>
    </location>
</feature>
<keyword evidence="5" id="KW-0677">Repeat</keyword>
<dbReference type="Pfam" id="PF13855">
    <property type="entry name" value="LRR_8"/>
    <property type="match status" value="1"/>
</dbReference>
<name>A0AAX6FCB3_IRIPA</name>
<dbReference type="InterPro" id="IPR013210">
    <property type="entry name" value="LRR_N_plant-typ"/>
</dbReference>
<dbReference type="FunFam" id="3.30.200.20:FF:000450">
    <property type="entry name" value="Putative LRR receptor-like serine/threonine-protein kinase"/>
    <property type="match status" value="1"/>
</dbReference>
<keyword evidence="9 12" id="KW-0472">Membrane</keyword>
<evidence type="ECO:0000256" key="8">
    <source>
        <dbReference type="ARBA" id="ARBA00022989"/>
    </source>
</evidence>
<keyword evidence="16" id="KW-1185">Reference proteome</keyword>
<evidence type="ECO:0000256" key="3">
    <source>
        <dbReference type="ARBA" id="ARBA00022692"/>
    </source>
</evidence>
<keyword evidence="6" id="KW-0547">Nucleotide-binding</keyword>
<comment type="subcellular location">
    <subcellularLocation>
        <location evidence="1">Membrane</location>
        <topology evidence="1">Single-pass type I membrane protein</topology>
    </subcellularLocation>
</comment>
<dbReference type="Gene3D" id="3.80.10.10">
    <property type="entry name" value="Ribonuclease Inhibitor"/>
    <property type="match status" value="4"/>
</dbReference>
<dbReference type="GO" id="GO:0004672">
    <property type="term" value="F:protein kinase activity"/>
    <property type="evidence" value="ECO:0007669"/>
    <property type="project" value="InterPro"/>
</dbReference>
<evidence type="ECO:0000313" key="15">
    <source>
        <dbReference type="EMBL" id="KAJ6813992.1"/>
    </source>
</evidence>
<evidence type="ECO:0000256" key="13">
    <source>
        <dbReference type="SAM" id="SignalP"/>
    </source>
</evidence>
<keyword evidence="10 15" id="KW-0675">Receptor</keyword>
<evidence type="ECO:0000313" key="16">
    <source>
        <dbReference type="Proteomes" id="UP001140949"/>
    </source>
</evidence>
<keyword evidence="3 12" id="KW-0812">Transmembrane</keyword>
<dbReference type="EMBL" id="JANAVB010029820">
    <property type="protein sequence ID" value="KAJ6813992.1"/>
    <property type="molecule type" value="Genomic_DNA"/>
</dbReference>
<sequence length="892" mass="95598">MTTATILLLFLLLLNTTFKFLHSTLAATQQEKTILLDFKKGLASDPTGALASWSPGLDPCRDFAGVTCDASTGSVVKILLHNASLSGPLAPELAGLPSLEILSLFANNFSGSIPTEFSNVLTLHKLNLSRNSLTGAIPSSLGDLPSLRLLDLGGNSLSGPIPPEIFKNCFKTRYASFSRNRLSGAIPATVARCASLVGVDFSSNGLTGGVPPQICAVPHLSFLSVRSNSLSGRIDAQLSSSCRSLEFLDLSDNRFSGPAPFGVLGLANISFFNVSGNGFSGQVSGFGACGERLEFVDASKNNVSGDIGSTSIAQCKGLRYLDLGFNSLSGTIPSEMGELKSLSVLRLGSNGIAGAIPTEIQGVELLQVLDLSNLRLSGTIPVAVCRCRFLLQLDLSGNDLVGEIPENVYNMTYLDRLDLRRNRLNGSIPETLGNLTALKFLDLSENSLNGPIPPSLGNLNQLTHFNLSYNNLSGTIPSFPILQNFGFTAFFHNQLLCGVPLNNLCSGGSGGSKRSRVLSVSAIVAIVAAAAIVVGVCIISVMNIRAYKRKKREEEDEREILVSESTPPGSNGSNVIIGKLVLFSRTLPSKYEDWETGTKALVDKDCLVGGGSIGTVYKATLEGGVSIAVKKLETLGKIGNQDEFEQEMGRLGGMRHVNLVAFQGYYWSSTMQLLLSEFVPNNSLYHHLHPSRSSAAAGGSSSSGARGELFWSRRFNIALGTARALAYLHHDCRPQVLHLNVKSTNILLDETFEAKLSDYGLAKLLPIFGTRSLAKFHTAIGYIAPELASQSLQYSDKCDVYSFGVVLLEIVTGRKPVESPRASKVVVLRDYVRSILEDGTVSDCFDRSLRGFEEAELIQVLKLGLICTSEAPSRRPSMAEVVQYLESIRSSS</sequence>
<organism evidence="15 16">
    <name type="scientific">Iris pallida</name>
    <name type="common">Sweet iris</name>
    <dbReference type="NCBI Taxonomy" id="29817"/>
    <lineage>
        <taxon>Eukaryota</taxon>
        <taxon>Viridiplantae</taxon>
        <taxon>Streptophyta</taxon>
        <taxon>Embryophyta</taxon>
        <taxon>Tracheophyta</taxon>
        <taxon>Spermatophyta</taxon>
        <taxon>Magnoliopsida</taxon>
        <taxon>Liliopsida</taxon>
        <taxon>Asparagales</taxon>
        <taxon>Iridaceae</taxon>
        <taxon>Iridoideae</taxon>
        <taxon>Irideae</taxon>
        <taxon>Iris</taxon>
    </lineage>
</organism>
<evidence type="ECO:0000256" key="5">
    <source>
        <dbReference type="ARBA" id="ARBA00022737"/>
    </source>
</evidence>